<comment type="subcellular location">
    <subcellularLocation>
        <location evidence="1 20">Membrane</location>
        <topology evidence="1 20">Multi-pass membrane protein</topology>
    </subcellularLocation>
</comment>
<dbReference type="GO" id="GO:0034765">
    <property type="term" value="P:regulation of monoatomic ion transmembrane transport"/>
    <property type="evidence" value="ECO:0007669"/>
    <property type="project" value="TreeGrafter"/>
</dbReference>
<keyword evidence="10 22" id="KW-1133">Transmembrane helix</keyword>
<dbReference type="Gene3D" id="2.60.40.1400">
    <property type="entry name" value="G protein-activated inward rectifier potassium channel 1"/>
    <property type="match status" value="1"/>
</dbReference>
<evidence type="ECO:0000256" key="19">
    <source>
        <dbReference type="ARBA" id="ARBA00034430"/>
    </source>
</evidence>
<evidence type="ECO:0000256" key="5">
    <source>
        <dbReference type="ARBA" id="ARBA00022538"/>
    </source>
</evidence>
<evidence type="ECO:0000256" key="11">
    <source>
        <dbReference type="ARBA" id="ARBA00023065"/>
    </source>
</evidence>
<evidence type="ECO:0000313" key="25">
    <source>
        <dbReference type="Ensembl" id="ENSDNVP00000017715.1"/>
    </source>
</evidence>
<evidence type="ECO:0000256" key="13">
    <source>
        <dbReference type="ARBA" id="ARBA00023303"/>
    </source>
</evidence>
<keyword evidence="7 20" id="KW-0812">Transmembrane</keyword>
<dbReference type="Proteomes" id="UP000694423">
    <property type="component" value="Unplaced"/>
</dbReference>
<evidence type="ECO:0000256" key="3">
    <source>
        <dbReference type="ARBA" id="ARBA00015882"/>
    </source>
</evidence>
<dbReference type="PRINTS" id="PR01330">
    <property type="entry name" value="KIR34CHANNEL"/>
</dbReference>
<keyword evidence="8 20" id="KW-0851">Voltage-gated channel</keyword>
<evidence type="ECO:0000256" key="14">
    <source>
        <dbReference type="ARBA" id="ARBA00031132"/>
    </source>
</evidence>
<dbReference type="GO" id="GO:0034702">
    <property type="term" value="C:monoatomic ion channel complex"/>
    <property type="evidence" value="ECO:0007669"/>
    <property type="project" value="UniProtKB-KW"/>
</dbReference>
<organism evidence="25 26">
    <name type="scientific">Dromaius novaehollandiae</name>
    <name type="common">Emu</name>
    <dbReference type="NCBI Taxonomy" id="8790"/>
    <lineage>
        <taxon>Eukaryota</taxon>
        <taxon>Metazoa</taxon>
        <taxon>Chordata</taxon>
        <taxon>Craniata</taxon>
        <taxon>Vertebrata</taxon>
        <taxon>Euteleostomi</taxon>
        <taxon>Archelosauria</taxon>
        <taxon>Archosauria</taxon>
        <taxon>Dinosauria</taxon>
        <taxon>Saurischia</taxon>
        <taxon>Theropoda</taxon>
        <taxon>Coelurosauria</taxon>
        <taxon>Aves</taxon>
        <taxon>Palaeognathae</taxon>
        <taxon>Casuariiformes</taxon>
        <taxon>Dromaiidae</taxon>
        <taxon>Dromaius</taxon>
    </lineage>
</organism>
<evidence type="ECO:0000256" key="1">
    <source>
        <dbReference type="ARBA" id="ARBA00004141"/>
    </source>
</evidence>
<dbReference type="FunFam" id="2.60.40.1400:FF:000005">
    <property type="entry name" value="G protein-activated inward rectifier potassium channel 2"/>
    <property type="match status" value="1"/>
</dbReference>
<keyword evidence="26" id="KW-1185">Reference proteome</keyword>
<dbReference type="GO" id="GO:0015467">
    <property type="term" value="F:G-protein activated inward rectifier potassium channel activity"/>
    <property type="evidence" value="ECO:0007669"/>
    <property type="project" value="InterPro"/>
</dbReference>
<dbReference type="SUPFAM" id="SSF81324">
    <property type="entry name" value="Voltage-gated potassium channels"/>
    <property type="match status" value="1"/>
</dbReference>
<evidence type="ECO:0000256" key="18">
    <source>
        <dbReference type="ARBA" id="ARBA00032506"/>
    </source>
</evidence>
<dbReference type="PRINTS" id="PR01320">
    <property type="entry name" value="KIRCHANNEL"/>
</dbReference>
<dbReference type="InterPro" id="IPR003277">
    <property type="entry name" value="K_chnl_inward-rec_Kir3.4"/>
</dbReference>
<keyword evidence="11 20" id="KW-0406">Ion transport</keyword>
<reference evidence="25" key="1">
    <citation type="submission" date="2025-08" db="UniProtKB">
        <authorList>
            <consortium name="Ensembl"/>
        </authorList>
    </citation>
    <scope>IDENTIFICATION</scope>
</reference>
<keyword evidence="13 20" id="KW-0407">Ion channel</keyword>
<dbReference type="InterPro" id="IPR041647">
    <property type="entry name" value="IRK_C"/>
</dbReference>
<dbReference type="Gene3D" id="1.10.287.70">
    <property type="match status" value="1"/>
</dbReference>
<evidence type="ECO:0000259" key="24">
    <source>
        <dbReference type="Pfam" id="PF17655"/>
    </source>
</evidence>
<dbReference type="Ensembl" id="ENSDNVT00000021288.1">
    <property type="protein sequence ID" value="ENSDNVP00000017715.1"/>
    <property type="gene ID" value="ENSDNVG00000012387.1"/>
</dbReference>
<feature type="domain" description="Inward rectifier potassium channel C-terminal" evidence="24">
    <location>
        <begin position="332"/>
        <end position="502"/>
    </location>
</feature>
<dbReference type="FunFam" id="1.10.287.70:FF:000019">
    <property type="entry name" value="G protein-activated inward rectifier potassium channel 1"/>
    <property type="match status" value="1"/>
</dbReference>
<evidence type="ECO:0000256" key="7">
    <source>
        <dbReference type="ARBA" id="ARBA00022692"/>
    </source>
</evidence>
<evidence type="ECO:0000259" key="23">
    <source>
        <dbReference type="Pfam" id="PF01007"/>
    </source>
</evidence>
<keyword evidence="12 22" id="KW-0472">Membrane</keyword>
<evidence type="ECO:0000256" key="8">
    <source>
        <dbReference type="ARBA" id="ARBA00022882"/>
    </source>
</evidence>
<evidence type="ECO:0000256" key="15">
    <source>
        <dbReference type="ARBA" id="ARBA00031169"/>
    </source>
</evidence>
<evidence type="ECO:0000256" key="16">
    <source>
        <dbReference type="ARBA" id="ARBA00031386"/>
    </source>
</evidence>
<dbReference type="GO" id="GO:1990573">
    <property type="term" value="P:potassium ion import across plasma membrane"/>
    <property type="evidence" value="ECO:0007669"/>
    <property type="project" value="TreeGrafter"/>
</dbReference>
<protein>
    <recommendedName>
        <fullName evidence="3">G protein-activated inward rectifier potassium channel 4</fullName>
    </recommendedName>
    <alternativeName>
        <fullName evidence="18">Cardiac inward rectifier</fullName>
    </alternativeName>
    <alternativeName>
        <fullName evidence="14">Heart KATP channel</fullName>
    </alternativeName>
    <alternativeName>
        <fullName evidence="17">Inward rectifier K(+) channel Kir3.4</fullName>
    </alternativeName>
    <alternativeName>
        <fullName evidence="15">KATP-1</fullName>
    </alternativeName>
    <alternativeName>
        <fullName evidence="16">Potassium channel, inwardly rectifying subfamily J member 5</fullName>
    </alternativeName>
</protein>
<dbReference type="InterPro" id="IPR013518">
    <property type="entry name" value="K_chnl_inward-rec_Kir_cyto"/>
</dbReference>
<evidence type="ECO:0000256" key="9">
    <source>
        <dbReference type="ARBA" id="ARBA00022958"/>
    </source>
</evidence>
<gene>
    <name evidence="25" type="primary">KCNJ5</name>
</gene>
<dbReference type="InterPro" id="IPR014756">
    <property type="entry name" value="Ig_E-set"/>
</dbReference>
<feature type="domain" description="Potassium channel inwardly rectifying transmembrane" evidence="23">
    <location>
        <begin position="186"/>
        <end position="325"/>
    </location>
</feature>
<feature type="transmembrane region" description="Helical" evidence="22">
    <location>
        <begin position="222"/>
        <end position="243"/>
    </location>
</feature>
<keyword evidence="5 20" id="KW-0633">Potassium transport</keyword>
<feature type="transmembrane region" description="Helical" evidence="22">
    <location>
        <begin position="297"/>
        <end position="320"/>
    </location>
</feature>
<keyword evidence="9 20" id="KW-0630">Potassium</keyword>
<dbReference type="PANTHER" id="PTHR11767:SF52">
    <property type="entry name" value="G PROTEIN-ACTIVATED INWARD RECTIFIER POTASSIUM CHANNEL 4"/>
    <property type="match status" value="1"/>
</dbReference>
<dbReference type="InterPro" id="IPR016449">
    <property type="entry name" value="K_chnl_inward-rec_Kir"/>
</dbReference>
<evidence type="ECO:0000256" key="2">
    <source>
        <dbReference type="ARBA" id="ARBA00008443"/>
    </source>
</evidence>
<dbReference type="PANTHER" id="PTHR11767">
    <property type="entry name" value="INWARD RECTIFIER POTASSIUM CHANNEL"/>
    <property type="match status" value="1"/>
</dbReference>
<dbReference type="SUPFAM" id="SSF81296">
    <property type="entry name" value="E set domains"/>
    <property type="match status" value="1"/>
</dbReference>
<feature type="compositionally biased region" description="Acidic residues" evidence="21">
    <location>
        <begin position="526"/>
        <end position="535"/>
    </location>
</feature>
<evidence type="ECO:0000256" key="20">
    <source>
        <dbReference type="RuleBase" id="RU003822"/>
    </source>
</evidence>
<evidence type="ECO:0000256" key="22">
    <source>
        <dbReference type="SAM" id="Phobius"/>
    </source>
</evidence>
<reference evidence="25" key="2">
    <citation type="submission" date="2025-09" db="UniProtKB">
        <authorList>
            <consortium name="Ensembl"/>
        </authorList>
    </citation>
    <scope>IDENTIFICATION</scope>
</reference>
<name>A0A8C4K1L7_DRONO</name>
<dbReference type="Pfam" id="PF01007">
    <property type="entry name" value="IRK"/>
    <property type="match status" value="1"/>
</dbReference>
<dbReference type="AlphaFoldDB" id="A0A8C4K1L7"/>
<evidence type="ECO:0000256" key="17">
    <source>
        <dbReference type="ARBA" id="ARBA00032153"/>
    </source>
</evidence>
<keyword evidence="6" id="KW-0597">Phosphoprotein</keyword>
<feature type="region of interest" description="Disordered" evidence="21">
    <location>
        <begin position="518"/>
        <end position="557"/>
    </location>
</feature>
<evidence type="ECO:0000256" key="12">
    <source>
        <dbReference type="ARBA" id="ARBA00023136"/>
    </source>
</evidence>
<evidence type="ECO:0000256" key="10">
    <source>
        <dbReference type="ARBA" id="ARBA00022989"/>
    </source>
</evidence>
<comment type="catalytic activity">
    <reaction evidence="19">
        <text>K(+)(in) = K(+)(out)</text>
        <dbReference type="Rhea" id="RHEA:29463"/>
        <dbReference type="ChEBI" id="CHEBI:29103"/>
    </reaction>
</comment>
<accession>A0A8C4K1L7</accession>
<keyword evidence="4 20" id="KW-0813">Transport</keyword>
<dbReference type="GO" id="GO:0005886">
    <property type="term" value="C:plasma membrane"/>
    <property type="evidence" value="ECO:0007669"/>
    <property type="project" value="TreeGrafter"/>
</dbReference>
<proteinExistence type="inferred from homology"/>
<comment type="similarity">
    <text evidence="2">Belongs to the inward rectifier-type potassium channel (TC 1.A.2.1) family. KCNJ5 subfamily.</text>
</comment>
<evidence type="ECO:0000256" key="4">
    <source>
        <dbReference type="ARBA" id="ARBA00022448"/>
    </source>
</evidence>
<evidence type="ECO:0000256" key="6">
    <source>
        <dbReference type="ARBA" id="ARBA00022553"/>
    </source>
</evidence>
<dbReference type="Pfam" id="PF17655">
    <property type="entry name" value="IRK_C"/>
    <property type="match status" value="1"/>
</dbReference>
<sequence>MGGDQQHPQLRSFQSPLNSFFRVLADFNRLLVFSFRRSLPPTPGCIPTESNFEQGDFIPVCQTASDCLGKVKSQVISMVQQKGFLQMPKDREAAGLGISDTARRQPLPETKPPSNTVAVLTLLQHLISSPAMAGDSRIFMNQDMDIGVSSREPKKIPKQARDDVPIATDRTRLISAEGKKPRQRYMEKSGKCNVHHGNVQETYRYLSDLFTTLVDLKWRFNLLVFTMVYTITWLFFGFIWWLIAYIRGDLDHLEDENWIPCVENLSGFVSAFLFSIETETTIGYGYRVITEKCPEGIVLLLIQAILGSIVNAFMVGCMFVKISQPKKRAETLMFSNNAVISMRDEKLCLMFRVGDLRNSHIVEASIRAKLIKSKQTKEGEFIPLNQTDINVGFDTGDDRLFLVSPLIISHEINEKSPFWEMSRTQLEKEEFEIVVILEGMVEATGMTCQARSSYMDTEVLWGHRFTPVLTLEKDFYEVDYNSFHSTYETNTPVCCAKELAESRREGRLLSHLSSATLLSGGREAETAEEEEEEQEREPAGLNGANGTAGDVKEDMSV</sequence>
<dbReference type="InterPro" id="IPR040445">
    <property type="entry name" value="Kir_TM"/>
</dbReference>
<evidence type="ECO:0000313" key="26">
    <source>
        <dbReference type="Proteomes" id="UP000694423"/>
    </source>
</evidence>
<evidence type="ECO:0000256" key="21">
    <source>
        <dbReference type="SAM" id="MobiDB-lite"/>
    </source>
</evidence>